<evidence type="ECO:0000259" key="7">
    <source>
        <dbReference type="PROSITE" id="PS50111"/>
    </source>
</evidence>
<dbReference type="GO" id="GO:0007165">
    <property type="term" value="P:signal transduction"/>
    <property type="evidence" value="ECO:0007669"/>
    <property type="project" value="UniProtKB-KW"/>
</dbReference>
<keyword evidence="5 6" id="KW-0807">Transducer</keyword>
<feature type="domain" description="PAC" evidence="8">
    <location>
        <begin position="208"/>
        <end position="262"/>
    </location>
</feature>
<comment type="caution">
    <text evidence="9">The sequence shown here is derived from an EMBL/GenBank/DDBJ whole genome shotgun (WGS) entry which is preliminary data.</text>
</comment>
<evidence type="ECO:0000256" key="6">
    <source>
        <dbReference type="PROSITE-ProRule" id="PRU00284"/>
    </source>
</evidence>
<gene>
    <name evidence="9" type="primary">bdlA</name>
    <name evidence="9" type="ORF">Talka_00570</name>
</gene>
<dbReference type="CDD" id="cd00130">
    <property type="entry name" value="PAS"/>
    <property type="match status" value="1"/>
</dbReference>
<dbReference type="Gene3D" id="1.10.287.950">
    <property type="entry name" value="Methyl-accepting chemotaxis protein"/>
    <property type="match status" value="1"/>
</dbReference>
<evidence type="ECO:0000256" key="1">
    <source>
        <dbReference type="ARBA" id="ARBA00004141"/>
    </source>
</evidence>
<keyword evidence="2" id="KW-0812">Transmembrane</keyword>
<dbReference type="Proteomes" id="UP000315736">
    <property type="component" value="Unassembled WGS sequence"/>
</dbReference>
<proteinExistence type="predicted"/>
<feature type="domain" description="PAC" evidence="8">
    <location>
        <begin position="85"/>
        <end position="139"/>
    </location>
</feature>
<keyword evidence="4" id="KW-0472">Membrane</keyword>
<evidence type="ECO:0000256" key="2">
    <source>
        <dbReference type="ARBA" id="ARBA00022692"/>
    </source>
</evidence>
<reference evidence="9 10" key="1">
    <citation type="submission" date="2019-07" db="EMBL/GenBank/DDBJ databases">
        <title>Tepidimonas alkaliphilus YIM 72238 draft genome.</title>
        <authorList>
            <person name="Da Costa M.S."/>
            <person name="Froufe H.J.C."/>
            <person name="Egas C."/>
            <person name="Albuquerque L."/>
        </authorList>
    </citation>
    <scope>NUCLEOTIDE SEQUENCE [LARGE SCALE GENOMIC DNA]</scope>
    <source>
        <strain evidence="9 10">YIM 72238</strain>
    </source>
</reference>
<dbReference type="PROSITE" id="PS50113">
    <property type="entry name" value="PAC"/>
    <property type="match status" value="2"/>
</dbReference>
<dbReference type="PANTHER" id="PTHR32089">
    <property type="entry name" value="METHYL-ACCEPTING CHEMOTAXIS PROTEIN MCPB"/>
    <property type="match status" value="1"/>
</dbReference>
<dbReference type="GO" id="GO:0016020">
    <property type="term" value="C:membrane"/>
    <property type="evidence" value="ECO:0007669"/>
    <property type="project" value="UniProtKB-SubCell"/>
</dbReference>
<evidence type="ECO:0000313" key="10">
    <source>
        <dbReference type="Proteomes" id="UP000315736"/>
    </source>
</evidence>
<dbReference type="InterPro" id="IPR004089">
    <property type="entry name" value="MCPsignal_dom"/>
</dbReference>
<keyword evidence="10" id="KW-1185">Reference proteome</keyword>
<keyword evidence="3" id="KW-1133">Transmembrane helix</keyword>
<dbReference type="Pfam" id="PF08448">
    <property type="entry name" value="PAS_4"/>
    <property type="match status" value="2"/>
</dbReference>
<sequence>MRWRRTTVWPAGAARRVLTSLEAGNAVAWLDERARIVRCNARYAELYDAADPAALCGQSVAAWHGQGSSEQAHWQRVWATLQEGRTVKDIFRRCCVHGRAIVVGVSYNPVRDRRGRLQGVYAIEADVTERLDAQQRAHDLEAALQRTTAIIEFDTQGTVRYANEAFVRTMGYASAAEVVGQHHRIFCAPDYAASPQYAAFWQRLREGRPFVDRIERRRKDGSVVWLQASYNPITDAHGRVVGVVKLAYDITERVLRSQRLVQSVQQAHGIAQRSDEQAAQAQSIVQETAQRIAEMAAALQGTAQDTAQMDGQIQRISGIVQQIQDIAFQTNILALNAAIEAARAGEAGRGFAVVADAVRRLAENTREATVDIARTIEQFRVHTGHTVQAVQQGLQRVDEVVQLARQAQETMRVIKHMARDYASSITALQNEFEQAERDAQV</sequence>
<evidence type="ECO:0000256" key="3">
    <source>
        <dbReference type="ARBA" id="ARBA00022989"/>
    </source>
</evidence>
<evidence type="ECO:0000256" key="4">
    <source>
        <dbReference type="ARBA" id="ARBA00023136"/>
    </source>
</evidence>
<dbReference type="InterPro" id="IPR013656">
    <property type="entry name" value="PAS_4"/>
</dbReference>
<evidence type="ECO:0000259" key="8">
    <source>
        <dbReference type="PROSITE" id="PS50113"/>
    </source>
</evidence>
<evidence type="ECO:0000256" key="5">
    <source>
        <dbReference type="ARBA" id="ARBA00023224"/>
    </source>
</evidence>
<dbReference type="InterPro" id="IPR035965">
    <property type="entry name" value="PAS-like_dom_sf"/>
</dbReference>
<protein>
    <submittedName>
        <fullName evidence="9">Biofilm dispersion protein BdlA</fullName>
    </submittedName>
</protein>
<dbReference type="SMART" id="SM00283">
    <property type="entry name" value="MA"/>
    <property type="match status" value="1"/>
</dbReference>
<organism evidence="9 10">
    <name type="scientific">Tepidimonas alkaliphilus</name>
    <dbReference type="NCBI Taxonomy" id="2588942"/>
    <lineage>
        <taxon>Bacteria</taxon>
        <taxon>Pseudomonadati</taxon>
        <taxon>Pseudomonadota</taxon>
        <taxon>Betaproteobacteria</taxon>
        <taxon>Burkholderiales</taxon>
        <taxon>Tepidimonas</taxon>
    </lineage>
</organism>
<evidence type="ECO:0000313" key="9">
    <source>
        <dbReference type="EMBL" id="TSE20907.1"/>
    </source>
</evidence>
<dbReference type="SMART" id="SM00086">
    <property type="entry name" value="PAC"/>
    <property type="match status" value="2"/>
</dbReference>
<accession>A0A554WBF7</accession>
<comment type="subcellular location">
    <subcellularLocation>
        <location evidence="1">Membrane</location>
        <topology evidence="1">Multi-pass membrane protein</topology>
    </subcellularLocation>
</comment>
<dbReference type="InterPro" id="IPR001610">
    <property type="entry name" value="PAC"/>
</dbReference>
<dbReference type="SUPFAM" id="SSF58104">
    <property type="entry name" value="Methyl-accepting chemotaxis protein (MCP) signaling domain"/>
    <property type="match status" value="1"/>
</dbReference>
<dbReference type="InterPro" id="IPR000014">
    <property type="entry name" value="PAS"/>
</dbReference>
<dbReference type="PANTHER" id="PTHR32089:SF119">
    <property type="entry name" value="METHYL-ACCEPTING CHEMOTAXIS PROTEIN CTPL"/>
    <property type="match status" value="1"/>
</dbReference>
<dbReference type="OrthoDB" id="9765776at2"/>
<dbReference type="SUPFAM" id="SSF55785">
    <property type="entry name" value="PYP-like sensor domain (PAS domain)"/>
    <property type="match status" value="2"/>
</dbReference>
<dbReference type="PROSITE" id="PS50111">
    <property type="entry name" value="CHEMOTAXIS_TRANSDUC_2"/>
    <property type="match status" value="1"/>
</dbReference>
<feature type="domain" description="Methyl-accepting transducer" evidence="7">
    <location>
        <begin position="247"/>
        <end position="441"/>
    </location>
</feature>
<name>A0A554WBF7_9BURK</name>
<dbReference type="NCBIfam" id="TIGR00229">
    <property type="entry name" value="sensory_box"/>
    <property type="match status" value="2"/>
</dbReference>
<dbReference type="Gene3D" id="3.30.450.20">
    <property type="entry name" value="PAS domain"/>
    <property type="match status" value="2"/>
</dbReference>
<dbReference type="Pfam" id="PF00015">
    <property type="entry name" value="MCPsignal"/>
    <property type="match status" value="1"/>
</dbReference>
<dbReference type="EMBL" id="VJNB01000002">
    <property type="protein sequence ID" value="TSE20907.1"/>
    <property type="molecule type" value="Genomic_DNA"/>
</dbReference>
<dbReference type="InterPro" id="IPR000700">
    <property type="entry name" value="PAS-assoc_C"/>
</dbReference>
<dbReference type="AlphaFoldDB" id="A0A554WBF7"/>